<dbReference type="PROSITE" id="PS51257">
    <property type="entry name" value="PROKAR_LIPOPROTEIN"/>
    <property type="match status" value="1"/>
</dbReference>
<dbReference type="Proteomes" id="UP000240904">
    <property type="component" value="Unassembled WGS sequence"/>
</dbReference>
<name>A0A2T3N326_9GAMM</name>
<proteinExistence type="predicted"/>
<dbReference type="OrthoDB" id="5600407at2"/>
<gene>
    <name evidence="2" type="ORF">C9I89_03840</name>
</gene>
<dbReference type="InterPro" id="IPR005586">
    <property type="entry name" value="ABC_trans_aux"/>
</dbReference>
<comment type="caution">
    <text evidence="2">The sequence shown here is derived from an EMBL/GenBank/DDBJ whole genome shotgun (WGS) entry which is preliminary data.</text>
</comment>
<evidence type="ECO:0000313" key="2">
    <source>
        <dbReference type="EMBL" id="PSW06674.1"/>
    </source>
</evidence>
<accession>A0A2T3N326</accession>
<protein>
    <recommendedName>
        <fullName evidence="1">ABC-type transport auxiliary lipoprotein component domain-containing protein</fullName>
    </recommendedName>
</protein>
<dbReference type="SUPFAM" id="SSF159594">
    <property type="entry name" value="XCC0632-like"/>
    <property type="match status" value="1"/>
</dbReference>
<dbReference type="RefSeq" id="WP_107282038.1">
    <property type="nucleotide sequence ID" value="NZ_PYMC01000002.1"/>
</dbReference>
<reference evidence="2 3" key="1">
    <citation type="submission" date="2018-03" db="EMBL/GenBank/DDBJ databases">
        <title>Whole genome sequencing of Histamine producing bacteria.</title>
        <authorList>
            <person name="Butler K."/>
        </authorList>
    </citation>
    <scope>NUCLEOTIDE SEQUENCE [LARGE SCALE GENOMIC DNA]</scope>
    <source>
        <strain evidence="2 3">DSM 16190</strain>
    </source>
</reference>
<dbReference type="Gene3D" id="3.40.50.10610">
    <property type="entry name" value="ABC-type transport auxiliary lipoprotein component"/>
    <property type="match status" value="1"/>
</dbReference>
<evidence type="ECO:0000313" key="3">
    <source>
        <dbReference type="Proteomes" id="UP000240904"/>
    </source>
</evidence>
<dbReference type="EMBL" id="PYMC01000002">
    <property type="protein sequence ID" value="PSW06674.1"/>
    <property type="molecule type" value="Genomic_DNA"/>
</dbReference>
<evidence type="ECO:0000259" key="1">
    <source>
        <dbReference type="Pfam" id="PF03886"/>
    </source>
</evidence>
<sequence length="198" mass="21625">MRKWLLLSALALTGCSSQPDVVSNTYLLPASGQAAMAQAGTHQPLLVVRPVEMAEHLAGTGLVYQVSETEIVQAQQNLWAESIGEQLTRRINEDLRLKQTTYWPTELTPALATTGLPRLQVKISQFNGHFTGVAKVSGEWLILDGKGELQGVFPFKFQVPLEQEGYDAQVKALSEGVSRLTTQIAQRLATMPVTAPLN</sequence>
<keyword evidence="3" id="KW-1185">Reference proteome</keyword>
<dbReference type="Pfam" id="PF03886">
    <property type="entry name" value="ABC_trans_aux"/>
    <property type="match status" value="1"/>
</dbReference>
<organism evidence="2 3">
    <name type="scientific">Photobacterium lipolyticum</name>
    <dbReference type="NCBI Taxonomy" id="266810"/>
    <lineage>
        <taxon>Bacteria</taxon>
        <taxon>Pseudomonadati</taxon>
        <taxon>Pseudomonadota</taxon>
        <taxon>Gammaproteobacteria</taxon>
        <taxon>Vibrionales</taxon>
        <taxon>Vibrionaceae</taxon>
        <taxon>Photobacterium</taxon>
    </lineage>
</organism>
<dbReference type="AlphaFoldDB" id="A0A2T3N326"/>
<feature type="domain" description="ABC-type transport auxiliary lipoprotein component" evidence="1">
    <location>
        <begin position="26"/>
        <end position="185"/>
    </location>
</feature>